<dbReference type="EMBL" id="CM056820">
    <property type="protein sequence ID" value="KAJ8615530.1"/>
    <property type="molecule type" value="Genomic_DNA"/>
</dbReference>
<evidence type="ECO:0000313" key="2">
    <source>
        <dbReference type="Proteomes" id="UP001234297"/>
    </source>
</evidence>
<accession>A0ACC2K364</accession>
<dbReference type="Proteomes" id="UP001234297">
    <property type="component" value="Chromosome 12"/>
</dbReference>
<comment type="caution">
    <text evidence="1">The sequence shown here is derived from an EMBL/GenBank/DDBJ whole genome shotgun (WGS) entry which is preliminary data.</text>
</comment>
<name>A0ACC2K364_PERAE</name>
<reference evidence="1 2" key="1">
    <citation type="journal article" date="2022" name="Hortic Res">
        <title>A haplotype resolved chromosomal level avocado genome allows analysis of novel avocado genes.</title>
        <authorList>
            <person name="Nath O."/>
            <person name="Fletcher S.J."/>
            <person name="Hayward A."/>
            <person name="Shaw L.M."/>
            <person name="Masouleh A.K."/>
            <person name="Furtado A."/>
            <person name="Henry R.J."/>
            <person name="Mitter N."/>
        </authorList>
    </citation>
    <scope>NUCLEOTIDE SEQUENCE [LARGE SCALE GENOMIC DNA]</scope>
    <source>
        <strain evidence="2">cv. Hass</strain>
    </source>
</reference>
<protein>
    <submittedName>
        <fullName evidence="1">Uncharacterized protein</fullName>
    </submittedName>
</protein>
<evidence type="ECO:0000313" key="1">
    <source>
        <dbReference type="EMBL" id="KAJ8615530.1"/>
    </source>
</evidence>
<keyword evidence="2" id="KW-1185">Reference proteome</keyword>
<gene>
    <name evidence="1" type="ORF">MRB53_034902</name>
</gene>
<sequence>MQAAALPLKSKHHANNKADTAAFLLKQQCSSPCLPSLKQIHAQILRSNLHQNNSLASTLVSLYASLSLSLHAFLVFSSVPRPSLYLYNRTIRALSKNPHSLLVYLQMTRTPIKPDNFTFPFLLNSCAAIPSLPHGLEIHGRIVKTGFGPYLPVANALIDMYGKCGDLGLSRKVFDEMIVRDVVSYNALLGAHARGGEDMASARRVFDGMPVRNVISWNAMVVGYANCGDLESARWVFEEMPQRNVVSWTAMIVGYTRCGVLDGARALFETMPERNLVSWTVMINGYAQNGQPVEALALFRRMEVDRMKPDAFTMTGVISASAQLGGTELANSISSYVEKNGIERNEKVLTALADMHAKCGNMEEACRVFNEIPEPDVFSYSALITGLASHGYGIRALEIFGRMQAENIEPDHITFVGVLNACSHMGLINDGLSFWKSMIEDYKIEPGPDHYACMVDMLGRAGQLNEAHGLIKSMPSGPHCGALGALLAACRTYDDVEIAESVAEQLFELEPDNTGNYMLLASIYASRERWDDAARVREVMNERGINKLAGCSWIEN</sequence>
<organism evidence="1 2">
    <name type="scientific">Persea americana</name>
    <name type="common">Avocado</name>
    <dbReference type="NCBI Taxonomy" id="3435"/>
    <lineage>
        <taxon>Eukaryota</taxon>
        <taxon>Viridiplantae</taxon>
        <taxon>Streptophyta</taxon>
        <taxon>Embryophyta</taxon>
        <taxon>Tracheophyta</taxon>
        <taxon>Spermatophyta</taxon>
        <taxon>Magnoliopsida</taxon>
        <taxon>Magnoliidae</taxon>
        <taxon>Laurales</taxon>
        <taxon>Lauraceae</taxon>
        <taxon>Persea</taxon>
    </lineage>
</organism>
<proteinExistence type="predicted"/>